<evidence type="ECO:0000256" key="1">
    <source>
        <dbReference type="ARBA" id="ARBA00005417"/>
    </source>
</evidence>
<protein>
    <submittedName>
        <fullName evidence="6">ABC transporter ATP-binding protein</fullName>
    </submittedName>
</protein>
<evidence type="ECO:0000256" key="2">
    <source>
        <dbReference type="ARBA" id="ARBA00022448"/>
    </source>
</evidence>
<name>A0ABQ4CJV8_9ACTN</name>
<dbReference type="CDD" id="cd03225">
    <property type="entry name" value="ABC_cobalt_CbiO_domain1"/>
    <property type="match status" value="2"/>
</dbReference>
<evidence type="ECO:0000259" key="5">
    <source>
        <dbReference type="PROSITE" id="PS50893"/>
    </source>
</evidence>
<evidence type="ECO:0000256" key="4">
    <source>
        <dbReference type="ARBA" id="ARBA00022840"/>
    </source>
</evidence>
<dbReference type="EMBL" id="BONE01000006">
    <property type="protein sequence ID" value="GIF71579.1"/>
    <property type="molecule type" value="Genomic_DNA"/>
</dbReference>
<dbReference type="PROSITE" id="PS00211">
    <property type="entry name" value="ABC_TRANSPORTER_1"/>
    <property type="match status" value="1"/>
</dbReference>
<dbReference type="InterPro" id="IPR050095">
    <property type="entry name" value="ECF_ABC_transporter_ATP-bd"/>
</dbReference>
<dbReference type="SUPFAM" id="SSF52540">
    <property type="entry name" value="P-loop containing nucleoside triphosphate hydrolases"/>
    <property type="match status" value="2"/>
</dbReference>
<dbReference type="InterPro" id="IPR027417">
    <property type="entry name" value="P-loop_NTPase"/>
</dbReference>
<feature type="domain" description="ABC transporter" evidence="5">
    <location>
        <begin position="312"/>
        <end position="544"/>
    </location>
</feature>
<dbReference type="Pfam" id="PF00005">
    <property type="entry name" value="ABC_tran"/>
    <property type="match status" value="2"/>
</dbReference>
<dbReference type="InterPro" id="IPR015856">
    <property type="entry name" value="ABC_transpr_CbiO/EcfA_su"/>
</dbReference>
<evidence type="ECO:0000256" key="3">
    <source>
        <dbReference type="ARBA" id="ARBA00022741"/>
    </source>
</evidence>
<organism evidence="6 7">
    <name type="scientific">Asanoa siamensis</name>
    <dbReference type="NCBI Taxonomy" id="926357"/>
    <lineage>
        <taxon>Bacteria</taxon>
        <taxon>Bacillati</taxon>
        <taxon>Actinomycetota</taxon>
        <taxon>Actinomycetes</taxon>
        <taxon>Micromonosporales</taxon>
        <taxon>Micromonosporaceae</taxon>
        <taxon>Asanoa</taxon>
    </lineage>
</organism>
<reference evidence="6 7" key="1">
    <citation type="submission" date="2021-01" db="EMBL/GenBank/DDBJ databases">
        <title>Whole genome shotgun sequence of Asanoa siamensis NBRC 107932.</title>
        <authorList>
            <person name="Komaki H."/>
            <person name="Tamura T."/>
        </authorList>
    </citation>
    <scope>NUCLEOTIDE SEQUENCE [LARGE SCALE GENOMIC DNA]</scope>
    <source>
        <strain evidence="6 7">NBRC 107932</strain>
    </source>
</reference>
<dbReference type="RefSeq" id="WP_239126502.1">
    <property type="nucleotide sequence ID" value="NZ_BONE01000006.1"/>
</dbReference>
<evidence type="ECO:0000313" key="6">
    <source>
        <dbReference type="EMBL" id="GIF71579.1"/>
    </source>
</evidence>
<keyword evidence="2" id="KW-0813">Transport</keyword>
<keyword evidence="7" id="KW-1185">Reference proteome</keyword>
<dbReference type="GO" id="GO:0005524">
    <property type="term" value="F:ATP binding"/>
    <property type="evidence" value="ECO:0007669"/>
    <property type="project" value="UniProtKB-KW"/>
</dbReference>
<dbReference type="InterPro" id="IPR003593">
    <property type="entry name" value="AAA+_ATPase"/>
</dbReference>
<evidence type="ECO:0000313" key="7">
    <source>
        <dbReference type="Proteomes" id="UP000604117"/>
    </source>
</evidence>
<proteinExistence type="inferred from homology"/>
<dbReference type="InterPro" id="IPR003439">
    <property type="entry name" value="ABC_transporter-like_ATP-bd"/>
</dbReference>
<keyword evidence="3" id="KW-0547">Nucleotide-binding</keyword>
<keyword evidence="4 6" id="KW-0067">ATP-binding</keyword>
<dbReference type="InterPro" id="IPR017871">
    <property type="entry name" value="ABC_transporter-like_CS"/>
</dbReference>
<dbReference type="Proteomes" id="UP000604117">
    <property type="component" value="Unassembled WGS sequence"/>
</dbReference>
<gene>
    <name evidence="6" type="ORF">Asi02nite_10970</name>
</gene>
<comment type="caution">
    <text evidence="6">The sequence shown here is derived from an EMBL/GenBank/DDBJ whole genome shotgun (WGS) entry which is preliminary data.</text>
</comment>
<dbReference type="PANTHER" id="PTHR43553">
    <property type="entry name" value="HEAVY METAL TRANSPORTER"/>
    <property type="match status" value="1"/>
</dbReference>
<comment type="similarity">
    <text evidence="1">Belongs to the ABC transporter superfamily.</text>
</comment>
<dbReference type="PANTHER" id="PTHR43553:SF24">
    <property type="entry name" value="ENERGY-COUPLING FACTOR TRANSPORTER ATP-BINDING PROTEIN ECFA1"/>
    <property type="match status" value="1"/>
</dbReference>
<dbReference type="Gene3D" id="3.40.50.300">
    <property type="entry name" value="P-loop containing nucleotide triphosphate hydrolases"/>
    <property type="match status" value="2"/>
</dbReference>
<dbReference type="SMART" id="SM00382">
    <property type="entry name" value="AAA"/>
    <property type="match status" value="2"/>
</dbReference>
<accession>A0ABQ4CJV8</accession>
<feature type="domain" description="ABC transporter" evidence="5">
    <location>
        <begin position="6"/>
        <end position="256"/>
    </location>
</feature>
<sequence>MTTPLIAFAGVAVRHELPGAADDAIRYGRPTPAGVSFDVHPGEAVLLLGPSGCGKSTLTLTCNGLVPQVVTARMDGAVRVAGRSTVDSPVPELAAHVAMVFQDPDAQVVMATVLDEVCFGPENLCVPAPEVRERAEDALRTVGLWDRRDDDPARLSGGGRQRLAIACALALRAPLLVLDEPTANLDPAGVEEVHALLRRLVATGAHAVLLVEHNLDTAVELVDRVVVLDGAGRPVLDGPVRPTLADNADLVAELGVWLPQSTLAALRLRDHGVDLAPLPLTPGELAAALDARPALPPPLAPPAPPPPREPVVRVSGLTVRRGGVPVLHDVDLTVAASELVAVVGANGAGKTTLAQAVAGVFAPPRDTVRIAGVDPARSDGRTLSGLVGFVFQNPEHQFVTGRVDDELAHGLRLRGVAAAEVTARVDDVLDRFGLTELRDRHPFLLSGGQKRRLSVATAIICRPQILVLDEPTFGQDRQRAGELLGLLADLHRAGTTVLVVTHDMQLVADHATRVVVLADGRVVADAPPATVFADAETLARAGLRRPPLARATGALVNHPEWRAVTRLADVPAGAVAAVRP</sequence>
<dbReference type="PROSITE" id="PS50893">
    <property type="entry name" value="ABC_TRANSPORTER_2"/>
    <property type="match status" value="2"/>
</dbReference>